<protein>
    <submittedName>
        <fullName evidence="1">Uncharacterized protein</fullName>
    </submittedName>
</protein>
<dbReference type="Proteomes" id="UP000299102">
    <property type="component" value="Unassembled WGS sequence"/>
</dbReference>
<comment type="caution">
    <text evidence="1">The sequence shown here is derived from an EMBL/GenBank/DDBJ whole genome shotgun (WGS) entry which is preliminary data.</text>
</comment>
<evidence type="ECO:0000313" key="1">
    <source>
        <dbReference type="EMBL" id="GBP87451.1"/>
    </source>
</evidence>
<dbReference type="AlphaFoldDB" id="A0A4C1ZF53"/>
<sequence>MWAVPSDKLIAAQVELPRKGAYSLVPSTVAVFFSYLYLHRPIPLPFDGCHLIKERALALITRENQVQPSAMHFDSMNSSKHLREICDAILISKCMQVARAEYTTQHKLMLLASRVEKRTLRSFGHLERPNLTHLKQTSWYDRWMPVKHERRYKKTVPRGEQEKAFISY</sequence>
<reference evidence="1 2" key="1">
    <citation type="journal article" date="2019" name="Commun. Biol.">
        <title>The bagworm genome reveals a unique fibroin gene that provides high tensile strength.</title>
        <authorList>
            <person name="Kono N."/>
            <person name="Nakamura H."/>
            <person name="Ohtoshi R."/>
            <person name="Tomita M."/>
            <person name="Numata K."/>
            <person name="Arakawa K."/>
        </authorList>
    </citation>
    <scope>NUCLEOTIDE SEQUENCE [LARGE SCALE GENOMIC DNA]</scope>
</reference>
<accession>A0A4C1ZF53</accession>
<gene>
    <name evidence="1" type="ORF">EVAR_61491_1</name>
</gene>
<keyword evidence="2" id="KW-1185">Reference proteome</keyword>
<evidence type="ECO:0000313" key="2">
    <source>
        <dbReference type="Proteomes" id="UP000299102"/>
    </source>
</evidence>
<organism evidence="1 2">
    <name type="scientific">Eumeta variegata</name>
    <name type="common">Bagworm moth</name>
    <name type="synonym">Eumeta japonica</name>
    <dbReference type="NCBI Taxonomy" id="151549"/>
    <lineage>
        <taxon>Eukaryota</taxon>
        <taxon>Metazoa</taxon>
        <taxon>Ecdysozoa</taxon>
        <taxon>Arthropoda</taxon>
        <taxon>Hexapoda</taxon>
        <taxon>Insecta</taxon>
        <taxon>Pterygota</taxon>
        <taxon>Neoptera</taxon>
        <taxon>Endopterygota</taxon>
        <taxon>Lepidoptera</taxon>
        <taxon>Glossata</taxon>
        <taxon>Ditrysia</taxon>
        <taxon>Tineoidea</taxon>
        <taxon>Psychidae</taxon>
        <taxon>Oiketicinae</taxon>
        <taxon>Eumeta</taxon>
    </lineage>
</organism>
<name>A0A4C1ZF53_EUMVA</name>
<proteinExistence type="predicted"/>
<dbReference type="EMBL" id="BGZK01001860">
    <property type="protein sequence ID" value="GBP87451.1"/>
    <property type="molecule type" value="Genomic_DNA"/>
</dbReference>